<evidence type="ECO:0000313" key="3">
    <source>
        <dbReference type="Proteomes" id="UP000637628"/>
    </source>
</evidence>
<dbReference type="RefSeq" id="WP_203735175.1">
    <property type="nucleotide sequence ID" value="NZ_BAAATX010000061.1"/>
</dbReference>
<sequence length="278" mass="31179">MPILPISKTKLDKLGDRLRDSTDPDPADLDLLNQVLRAYQGALLVVLDRLRLLGFVPVQRLKTTGTIIDKLRRDRVCSLKTIHDLAGARVVLTGDLDAQDALVESFCASSPPGEPPPVRIDRRVDPRAGYRAVHVVVRVDGIPVEVQFRTKLQHDWAQLFERLADMWGRQVRYGGALAADPRPGMIDAKNEIIVLMFDHGAKVAKYEELCCSDAIKRMEAEAARLKFDSAEPDDNVSPDRLAVRSNYLAYRAARDEAESQFDERLAELTLRIESLEAR</sequence>
<keyword evidence="3" id="KW-1185">Reference proteome</keyword>
<dbReference type="CDD" id="cd05399">
    <property type="entry name" value="NT_Rel-Spo_like"/>
    <property type="match status" value="1"/>
</dbReference>
<accession>A0ABQ3ZBX4</accession>
<dbReference type="SMART" id="SM00954">
    <property type="entry name" value="RelA_SpoT"/>
    <property type="match status" value="1"/>
</dbReference>
<comment type="caution">
    <text evidence="2">The sequence shown here is derived from an EMBL/GenBank/DDBJ whole genome shotgun (WGS) entry which is preliminary data.</text>
</comment>
<evidence type="ECO:0000259" key="1">
    <source>
        <dbReference type="SMART" id="SM00954"/>
    </source>
</evidence>
<name>A0ABQ3ZBX4_9ACTN</name>
<dbReference type="InterPro" id="IPR007685">
    <property type="entry name" value="RelA_SpoT"/>
</dbReference>
<dbReference type="Gene3D" id="3.30.460.10">
    <property type="entry name" value="Beta Polymerase, domain 2"/>
    <property type="match status" value="1"/>
</dbReference>
<evidence type="ECO:0000313" key="2">
    <source>
        <dbReference type="EMBL" id="GIE07330.1"/>
    </source>
</evidence>
<dbReference type="Proteomes" id="UP000637628">
    <property type="component" value="Unassembled WGS sequence"/>
</dbReference>
<dbReference type="InterPro" id="IPR043519">
    <property type="entry name" value="NT_sf"/>
</dbReference>
<dbReference type="Pfam" id="PF04607">
    <property type="entry name" value="RelA_SpoT"/>
    <property type="match status" value="1"/>
</dbReference>
<dbReference type="EMBL" id="BOML01000077">
    <property type="protein sequence ID" value="GIE07330.1"/>
    <property type="molecule type" value="Genomic_DNA"/>
</dbReference>
<gene>
    <name evidence="2" type="ORF">Adu01nite_86800</name>
</gene>
<organism evidence="2 3">
    <name type="scientific">Paractinoplanes durhamensis</name>
    <dbReference type="NCBI Taxonomy" id="113563"/>
    <lineage>
        <taxon>Bacteria</taxon>
        <taxon>Bacillati</taxon>
        <taxon>Actinomycetota</taxon>
        <taxon>Actinomycetes</taxon>
        <taxon>Micromonosporales</taxon>
        <taxon>Micromonosporaceae</taxon>
        <taxon>Paractinoplanes</taxon>
    </lineage>
</organism>
<dbReference type="SUPFAM" id="SSF81301">
    <property type="entry name" value="Nucleotidyltransferase"/>
    <property type="match status" value="1"/>
</dbReference>
<feature type="domain" description="RelA/SpoT" evidence="1">
    <location>
        <begin position="59"/>
        <end position="171"/>
    </location>
</feature>
<reference evidence="2 3" key="1">
    <citation type="submission" date="2021-01" db="EMBL/GenBank/DDBJ databases">
        <title>Whole genome shotgun sequence of Actinoplanes durhamensis NBRC 14914.</title>
        <authorList>
            <person name="Komaki H."/>
            <person name="Tamura T."/>
        </authorList>
    </citation>
    <scope>NUCLEOTIDE SEQUENCE [LARGE SCALE GENOMIC DNA]</scope>
    <source>
        <strain evidence="2 3">NBRC 14914</strain>
    </source>
</reference>
<protein>
    <recommendedName>
        <fullName evidence="1">RelA/SpoT domain-containing protein</fullName>
    </recommendedName>
</protein>
<proteinExistence type="predicted"/>